<organism evidence="2 3">
    <name type="scientific">Senna tora</name>
    <dbReference type="NCBI Taxonomy" id="362788"/>
    <lineage>
        <taxon>Eukaryota</taxon>
        <taxon>Viridiplantae</taxon>
        <taxon>Streptophyta</taxon>
        <taxon>Embryophyta</taxon>
        <taxon>Tracheophyta</taxon>
        <taxon>Spermatophyta</taxon>
        <taxon>Magnoliopsida</taxon>
        <taxon>eudicotyledons</taxon>
        <taxon>Gunneridae</taxon>
        <taxon>Pentapetalae</taxon>
        <taxon>rosids</taxon>
        <taxon>fabids</taxon>
        <taxon>Fabales</taxon>
        <taxon>Fabaceae</taxon>
        <taxon>Caesalpinioideae</taxon>
        <taxon>Cassia clade</taxon>
        <taxon>Senna</taxon>
    </lineage>
</organism>
<evidence type="ECO:0000313" key="2">
    <source>
        <dbReference type="EMBL" id="KAF7839612.1"/>
    </source>
</evidence>
<name>A0A835CHU7_9FABA</name>
<evidence type="ECO:0000256" key="1">
    <source>
        <dbReference type="SAM" id="MobiDB-lite"/>
    </source>
</evidence>
<accession>A0A835CHU7</accession>
<comment type="caution">
    <text evidence="2">The sequence shown here is derived from an EMBL/GenBank/DDBJ whole genome shotgun (WGS) entry which is preliminary data.</text>
</comment>
<evidence type="ECO:0000313" key="3">
    <source>
        <dbReference type="Proteomes" id="UP000634136"/>
    </source>
</evidence>
<feature type="region of interest" description="Disordered" evidence="1">
    <location>
        <begin position="1"/>
        <end position="45"/>
    </location>
</feature>
<keyword evidence="3" id="KW-1185">Reference proteome</keyword>
<protein>
    <submittedName>
        <fullName evidence="2">Uncharacterized protein</fullName>
    </submittedName>
</protein>
<dbReference type="Proteomes" id="UP000634136">
    <property type="component" value="Unassembled WGS sequence"/>
</dbReference>
<proteinExistence type="predicted"/>
<feature type="compositionally biased region" description="Polar residues" evidence="1">
    <location>
        <begin position="20"/>
        <end position="30"/>
    </location>
</feature>
<dbReference type="EMBL" id="JAAIUW010000003">
    <property type="protein sequence ID" value="KAF7839612.1"/>
    <property type="molecule type" value="Genomic_DNA"/>
</dbReference>
<sequence>MAKKKNSTKERVAHCGKLGSESQYSLQQAHGEQKQKKEIRKIKRE</sequence>
<gene>
    <name evidence="2" type="ORF">G2W53_008094</name>
</gene>
<reference evidence="2" key="1">
    <citation type="submission" date="2020-09" db="EMBL/GenBank/DDBJ databases">
        <title>Genome-Enabled Discovery of Anthraquinone Biosynthesis in Senna tora.</title>
        <authorList>
            <person name="Kang S.-H."/>
            <person name="Pandey R.P."/>
            <person name="Lee C.-M."/>
            <person name="Sim J.-S."/>
            <person name="Jeong J.-T."/>
            <person name="Choi B.-S."/>
            <person name="Jung M."/>
            <person name="Ginzburg D."/>
            <person name="Zhao K."/>
            <person name="Won S.Y."/>
            <person name="Oh T.-J."/>
            <person name="Yu Y."/>
            <person name="Kim N.-H."/>
            <person name="Lee O.R."/>
            <person name="Lee T.-H."/>
            <person name="Bashyal P."/>
            <person name="Kim T.-S."/>
            <person name="Lee W.-H."/>
            <person name="Kawkins C."/>
            <person name="Kim C.-K."/>
            <person name="Kim J.S."/>
            <person name="Ahn B.O."/>
            <person name="Rhee S.Y."/>
            <person name="Sohng J.K."/>
        </authorList>
    </citation>
    <scope>NUCLEOTIDE SEQUENCE</scope>
    <source>
        <tissue evidence="2">Leaf</tissue>
    </source>
</reference>
<dbReference type="AlphaFoldDB" id="A0A835CHU7"/>